<feature type="compositionally biased region" description="Basic residues" evidence="3">
    <location>
        <begin position="33"/>
        <end position="42"/>
    </location>
</feature>
<dbReference type="STRING" id="1754191.A0A1Y1VQ30"/>
<dbReference type="PANTHER" id="PTHR12821">
    <property type="entry name" value="BYSTIN"/>
    <property type="match status" value="1"/>
</dbReference>
<comment type="caution">
    <text evidence="4">The sequence shown here is derived from an EMBL/GenBank/DDBJ whole genome shotgun (WGS) entry which is preliminary data.</text>
</comment>
<evidence type="ECO:0000256" key="1">
    <source>
        <dbReference type="ARBA" id="ARBA00007114"/>
    </source>
</evidence>
<reference evidence="4 5" key="1">
    <citation type="submission" date="2016-08" db="EMBL/GenBank/DDBJ databases">
        <title>Genomes of anaerobic fungi encode conserved fungal cellulosomes for biomass hydrolysis.</title>
        <authorList>
            <consortium name="DOE Joint Genome Institute"/>
            <person name="Haitjema C.H."/>
            <person name="Gilmore S.P."/>
            <person name="Henske J.K."/>
            <person name="Solomon K.V."/>
            <person name="De Groot R."/>
            <person name="Kuo A."/>
            <person name="Mondo S.J."/>
            <person name="Salamov A.A."/>
            <person name="Labutti K."/>
            <person name="Zhao Z."/>
            <person name="Chiniquy J."/>
            <person name="Barry K."/>
            <person name="Brewer H.M."/>
            <person name="Purvine S.O."/>
            <person name="Wright A.T."/>
            <person name="Boxma B."/>
            <person name="Van Alen T."/>
            <person name="Hackstein J.H."/>
            <person name="Baker S.E."/>
            <person name="Grigoriev I.V."/>
            <person name="O'Malley M.A."/>
        </authorList>
    </citation>
    <scope>NUCLEOTIDE SEQUENCE [LARGE SCALE GENOMIC DNA]</scope>
    <source>
        <strain evidence="5">finn</strain>
    </source>
</reference>
<dbReference type="GO" id="GO:0005737">
    <property type="term" value="C:cytoplasm"/>
    <property type="evidence" value="ECO:0007669"/>
    <property type="project" value="EnsemblFungi"/>
</dbReference>
<proteinExistence type="inferred from homology"/>
<dbReference type="GO" id="GO:0032040">
    <property type="term" value="C:small-subunit processome"/>
    <property type="evidence" value="ECO:0007669"/>
    <property type="project" value="EnsemblFungi"/>
</dbReference>
<protein>
    <submittedName>
        <fullName evidence="4">Bystin-domain-containing protein</fullName>
    </submittedName>
</protein>
<sequence>MGKVKKSSLGKTQRHDPLHLQIGKDTSVAYNAKNRREKKAQKKGAEEKQFIDPKTSKRILSLVREQQEEIAREENDIKFVKNEQQLANNWDISDNEEEQISDDELLEGEYEDYTADIELDEKDKLIMEQFMSSEPKKQQTLADIIMSKINSNGEQPENMEEIVPEGMDPKVVEVYSKIALLMSRYKSGSLPKVFKIIPSFQNWEEVLWITQPYNWTPNAVYQATRIFASNLKSDLAQRFYNLVLLDRIRDEIQHTKKLNYHLYMALKKALYKPGAFFKGILLPLCESGTCTLREAAIIGSVITKVSIPILHSSAALMKLADMDYTGPNSYFIRILLDKKYALPFKVIDSVVFHFLRFKRDPREMPVLWHQSLLIFAQRYKEDITPEQRESLLDLMKYKYHEQITPEIRRELSNVQTRDEMMVEESFMDF</sequence>
<accession>A0A1Y1VQ30</accession>
<dbReference type="PANTHER" id="PTHR12821:SF0">
    <property type="entry name" value="BYSTIN"/>
    <property type="match status" value="1"/>
</dbReference>
<dbReference type="OrthoDB" id="2192561at2759"/>
<name>A0A1Y1VQ30_9FUNG</name>
<feature type="coiled-coil region" evidence="2">
    <location>
        <begin position="56"/>
        <end position="83"/>
    </location>
</feature>
<dbReference type="AlphaFoldDB" id="A0A1Y1VQ30"/>
<keyword evidence="2" id="KW-0175">Coiled coil</keyword>
<dbReference type="GO" id="GO:0030688">
    <property type="term" value="C:preribosome, small subunit precursor"/>
    <property type="evidence" value="ECO:0007669"/>
    <property type="project" value="EnsemblFungi"/>
</dbReference>
<dbReference type="GO" id="GO:0016973">
    <property type="term" value="P:poly(A)+ mRNA export from nucleus"/>
    <property type="evidence" value="ECO:0007669"/>
    <property type="project" value="EnsemblFungi"/>
</dbReference>
<reference evidence="4 5" key="2">
    <citation type="submission" date="2016-08" db="EMBL/GenBank/DDBJ databases">
        <title>Pervasive Adenine N6-methylation of Active Genes in Fungi.</title>
        <authorList>
            <consortium name="DOE Joint Genome Institute"/>
            <person name="Mondo S.J."/>
            <person name="Dannebaum R.O."/>
            <person name="Kuo R.C."/>
            <person name="Labutti K."/>
            <person name="Haridas S."/>
            <person name="Kuo A."/>
            <person name="Salamov A."/>
            <person name="Ahrendt S.R."/>
            <person name="Lipzen A."/>
            <person name="Sullivan W."/>
            <person name="Andreopoulos W.B."/>
            <person name="Clum A."/>
            <person name="Lindquist E."/>
            <person name="Daum C."/>
            <person name="Ramamoorthy G.K."/>
            <person name="Gryganskyi A."/>
            <person name="Culley D."/>
            <person name="Magnuson J.K."/>
            <person name="James T.Y."/>
            <person name="O'Malley M.A."/>
            <person name="Stajich J.E."/>
            <person name="Spatafora J.W."/>
            <person name="Visel A."/>
            <person name="Grigoriev I.V."/>
        </authorList>
    </citation>
    <scope>NUCLEOTIDE SEQUENCE [LARGE SCALE GENOMIC DNA]</scope>
    <source>
        <strain evidence="5">finn</strain>
    </source>
</reference>
<dbReference type="GO" id="GO:0000447">
    <property type="term" value="P:endonucleolytic cleavage in ITS1 to separate SSU-rRNA from 5.8S rRNA and LSU-rRNA from tricistronic rRNA transcript (SSU-rRNA, 5.8S rRNA, LSU-rRNA)"/>
    <property type="evidence" value="ECO:0007669"/>
    <property type="project" value="EnsemblFungi"/>
</dbReference>
<organism evidence="4 5">
    <name type="scientific">Piromyces finnis</name>
    <dbReference type="NCBI Taxonomy" id="1754191"/>
    <lineage>
        <taxon>Eukaryota</taxon>
        <taxon>Fungi</taxon>
        <taxon>Fungi incertae sedis</taxon>
        <taxon>Chytridiomycota</taxon>
        <taxon>Chytridiomycota incertae sedis</taxon>
        <taxon>Neocallimastigomycetes</taxon>
        <taxon>Neocallimastigales</taxon>
        <taxon>Neocallimastigaceae</taxon>
        <taxon>Piromyces</taxon>
    </lineage>
</organism>
<evidence type="ECO:0000256" key="2">
    <source>
        <dbReference type="SAM" id="Coils"/>
    </source>
</evidence>
<dbReference type="InterPro" id="IPR007955">
    <property type="entry name" value="Bystin"/>
</dbReference>
<evidence type="ECO:0000313" key="5">
    <source>
        <dbReference type="Proteomes" id="UP000193719"/>
    </source>
</evidence>
<gene>
    <name evidence="4" type="ORF">BCR36DRAFT_341069</name>
</gene>
<dbReference type="Pfam" id="PF05291">
    <property type="entry name" value="Bystin"/>
    <property type="match status" value="1"/>
</dbReference>
<dbReference type="EMBL" id="MCFH01000001">
    <property type="protein sequence ID" value="ORX60981.1"/>
    <property type="molecule type" value="Genomic_DNA"/>
</dbReference>
<keyword evidence="5" id="KW-1185">Reference proteome</keyword>
<feature type="region of interest" description="Disordered" evidence="3">
    <location>
        <begin position="1"/>
        <end position="49"/>
    </location>
</feature>
<comment type="similarity">
    <text evidence="1">Belongs to the bystin family.</text>
</comment>
<dbReference type="GO" id="GO:0030686">
    <property type="term" value="C:90S preribosome"/>
    <property type="evidence" value="ECO:0007669"/>
    <property type="project" value="EnsemblFungi"/>
</dbReference>
<dbReference type="Proteomes" id="UP000193719">
    <property type="component" value="Unassembled WGS sequence"/>
</dbReference>
<evidence type="ECO:0000313" key="4">
    <source>
        <dbReference type="EMBL" id="ORX60981.1"/>
    </source>
</evidence>
<dbReference type="GO" id="GO:0030515">
    <property type="term" value="F:snoRNA binding"/>
    <property type="evidence" value="ECO:0007669"/>
    <property type="project" value="EnsemblFungi"/>
</dbReference>
<evidence type="ECO:0000256" key="3">
    <source>
        <dbReference type="SAM" id="MobiDB-lite"/>
    </source>
</evidence>